<name>A0AAD9PR53_ACRCE</name>
<dbReference type="Proteomes" id="UP001249851">
    <property type="component" value="Unassembled WGS sequence"/>
</dbReference>
<gene>
    <name evidence="1" type="ORF">P5673_032496</name>
</gene>
<proteinExistence type="predicted"/>
<evidence type="ECO:0000313" key="2">
    <source>
        <dbReference type="Proteomes" id="UP001249851"/>
    </source>
</evidence>
<dbReference type="AlphaFoldDB" id="A0AAD9PR53"/>
<protein>
    <submittedName>
        <fullName evidence="1">Protein artemis</fullName>
    </submittedName>
</protein>
<evidence type="ECO:0000313" key="1">
    <source>
        <dbReference type="EMBL" id="KAK2547496.1"/>
    </source>
</evidence>
<reference evidence="1" key="2">
    <citation type="journal article" date="2023" name="Science">
        <title>Genomic signatures of disease resistance in endangered staghorn corals.</title>
        <authorList>
            <person name="Vollmer S.V."/>
            <person name="Selwyn J.D."/>
            <person name="Despard B.A."/>
            <person name="Roesel C.L."/>
        </authorList>
    </citation>
    <scope>NUCLEOTIDE SEQUENCE</scope>
    <source>
        <strain evidence="1">K2</strain>
    </source>
</reference>
<dbReference type="EMBL" id="JARQWQ010000181">
    <property type="protein sequence ID" value="KAK2547496.1"/>
    <property type="molecule type" value="Genomic_DNA"/>
</dbReference>
<sequence>MSSFTGKFKEYPMISADNFEKENLSSLAFFLSHCHKGKLHLCYIASCWPLCWFCHEQSRDATIELIERWFSRGPQYVVSLLCKGMYGFEYLLKEVHISPERLRMYRYLPDMLPYFTTDGRATKIHACKWQTNRHADSDLPCGQSIFPARKMKVLRIKPATMWVALSTEGMPADFKRYDKEQRVQDLVGYLKPYHAYPNVPPAGVDTLEDAFERLRGLTRLHECNSCNKDESDELHFKEITPEHCS</sequence>
<organism evidence="1 2">
    <name type="scientific">Acropora cervicornis</name>
    <name type="common">Staghorn coral</name>
    <dbReference type="NCBI Taxonomy" id="6130"/>
    <lineage>
        <taxon>Eukaryota</taxon>
        <taxon>Metazoa</taxon>
        <taxon>Cnidaria</taxon>
        <taxon>Anthozoa</taxon>
        <taxon>Hexacorallia</taxon>
        <taxon>Scleractinia</taxon>
        <taxon>Astrocoeniina</taxon>
        <taxon>Acroporidae</taxon>
        <taxon>Acropora</taxon>
    </lineage>
</organism>
<reference evidence="1" key="1">
    <citation type="journal article" date="2023" name="G3 (Bethesda)">
        <title>Whole genome assembly and annotation of the endangered Caribbean coral Acropora cervicornis.</title>
        <authorList>
            <person name="Selwyn J.D."/>
            <person name="Vollmer S.V."/>
        </authorList>
    </citation>
    <scope>NUCLEOTIDE SEQUENCE</scope>
    <source>
        <strain evidence="1">K2</strain>
    </source>
</reference>
<accession>A0AAD9PR53</accession>
<keyword evidence="2" id="KW-1185">Reference proteome</keyword>
<comment type="caution">
    <text evidence="1">The sequence shown here is derived from an EMBL/GenBank/DDBJ whole genome shotgun (WGS) entry which is preliminary data.</text>
</comment>